<evidence type="ECO:0000313" key="2">
    <source>
        <dbReference type="EMBL" id="GFO04418.1"/>
    </source>
</evidence>
<protein>
    <submittedName>
        <fullName evidence="2">Unhealthy ribosome biogenesis protein 2 homolog</fullName>
    </submittedName>
</protein>
<organism evidence="2 3">
    <name type="scientific">Plakobranchus ocellatus</name>
    <dbReference type="NCBI Taxonomy" id="259542"/>
    <lineage>
        <taxon>Eukaryota</taxon>
        <taxon>Metazoa</taxon>
        <taxon>Spiralia</taxon>
        <taxon>Lophotrochozoa</taxon>
        <taxon>Mollusca</taxon>
        <taxon>Gastropoda</taxon>
        <taxon>Heterobranchia</taxon>
        <taxon>Euthyneura</taxon>
        <taxon>Panpulmonata</taxon>
        <taxon>Sacoglossa</taxon>
        <taxon>Placobranchoidea</taxon>
        <taxon>Plakobranchidae</taxon>
        <taxon>Plakobranchus</taxon>
    </lineage>
</organism>
<keyword evidence="3" id="KW-1185">Reference proteome</keyword>
<dbReference type="Proteomes" id="UP000735302">
    <property type="component" value="Unassembled WGS sequence"/>
</dbReference>
<evidence type="ECO:0000313" key="3">
    <source>
        <dbReference type="Proteomes" id="UP000735302"/>
    </source>
</evidence>
<feature type="region of interest" description="Disordered" evidence="1">
    <location>
        <begin position="1027"/>
        <end position="1063"/>
    </location>
</feature>
<comment type="caution">
    <text evidence="2">The sequence shown here is derived from an EMBL/GenBank/DDBJ whole genome shotgun (WGS) entry which is preliminary data.</text>
</comment>
<evidence type="ECO:0000256" key="1">
    <source>
        <dbReference type="SAM" id="MobiDB-lite"/>
    </source>
</evidence>
<gene>
    <name evidence="2" type="ORF">PoB_003092300</name>
</gene>
<dbReference type="EMBL" id="BLXT01003739">
    <property type="protein sequence ID" value="GFO04418.1"/>
    <property type="molecule type" value="Genomic_DNA"/>
</dbReference>
<sequence>MDFWDVPGLMVSLKDKNFSIKDKLKLSKFAWGSDDVHIPNKQQQLLDFLSGLLVNKKKHNLKGKDVVLTWKSFLMFLQVSSQSVYIKPSILQAVFDDLGGRARAESGTKATVQDSELLCIVISCACRLLQLPSVASAQFDLLCSVLQVACHVKCDQEEHEVLEATDKLILGVLPVLVKCQRAHLNQAQVLHTVLEKTLAPTLKVIGMCDSHLGQSLQNFLMACLMHSDNLEGYTVYLRHSCGEPSPGQPKQPPKIMTTLFSLLSSLLNQPDSRTAAIEFIPLLLKSFMKEKKSEPRLCFLMLKRLAKLMVPTLGSEHASANTSQEVKSQSNTVSGDWWLNGITMCMDVCGSETDLDLFSASRQNGDILTWFSNLMHMVIEQERNPHWFDFMRHMLSLNHLVVEKSWSKILKLSLASLPESSEKARLGQDWFLQELVSVYVKLRRTSDLLSALMSAAQAGQGRIAAVHELGSFESRLCSMFSEVPLTALLEMWDAVQAQAVLAVDKLALSQDNTETLYSLDWILGLYTALLGNARLFDHRSAGAFAKRISGLVNSVGDKVLTPLYAVKEVKSLCQNLPRLLRTWLYLQALLLPRWHEDDQTSSGIEQSAKMEKWIKRLKDFDQAKFSLQRTGIASPEGCPVSLKGSEGDMTLEQAVENLLEKPCWTLDSLSLMGSNQSASGLLSRTAFANYTYLCQLLQLGGKRLPDKLLQGCADLTFNILAHGYTCSWTNGCASYSSKQEQTTLLQLARNLILHPATRELRPFQQRLATQALAELLSCLSFASPSPPKKKKKLVSSAGSSSAHTKLLQFLTSYEVTLKEMSGLDLSKMNAEISTSLKSSEMVKVLSCLDLEYLPEVNLRCQIGSPVLLTCLTNRKDCEELTTLLEDLYVRCLSVPNTSQLFMIIPAEELIKFAVEYTAQKPGLDRPVLEVSVQAVMSEHRAVQHMRQFTKQLLSNLGDDITRSGCIKFQLVSLMVKGCQKYVRKAFHIPEVGEAAKEVYFSVAKFVIKHGLSWFQKFEQSYMVQDAERRHKGEKKQKEAEKRLRKRKRQPEDEKEEPAEEKRGSAQGMIIMGLVDQAGGDLGYVLEAWTALFNCVSEVLDLWEVQAADAKVNQHLQQLVSQILNMVLERSPLKMEKAELTFIQSCCYCEMRSWDQSGQEVTEENPSGGGLLFLTAETHFKLWGSCLQQARKSVDAELAEISNHTRSAASVGLHNSQTLCGKLFTDPGSEGREAWLKGTRGSGPATDVLCALLESADLEMFSTLLGQLLDCLVSSNDLDPSVVIVAVDVWRKLMASSVLAADSSAYLFKTMYQLLSSVLSIVQNFAHVAPCEEGRGDKQNAVESRAYSGRRVACRCIVGALADFADLGKNFSHVAPCEEGRGDKQNAVESRAYFGRRFACRCIVGALADFADLGKTQVTPRMTILCLHVGFSLDLSHPADVEVMCGLLNNLLVRHANTILTAVPAVLDSINNILSPLDKSNTYIGKKSHK</sequence>
<name>A0AAV4AB11_9GAST</name>
<proteinExistence type="predicted"/>
<reference evidence="2 3" key="1">
    <citation type="journal article" date="2021" name="Elife">
        <title>Chloroplast acquisition without the gene transfer in kleptoplastic sea slugs, Plakobranchus ocellatus.</title>
        <authorList>
            <person name="Maeda T."/>
            <person name="Takahashi S."/>
            <person name="Yoshida T."/>
            <person name="Shimamura S."/>
            <person name="Takaki Y."/>
            <person name="Nagai Y."/>
            <person name="Toyoda A."/>
            <person name="Suzuki Y."/>
            <person name="Arimoto A."/>
            <person name="Ishii H."/>
            <person name="Satoh N."/>
            <person name="Nishiyama T."/>
            <person name="Hasebe M."/>
            <person name="Maruyama T."/>
            <person name="Minagawa J."/>
            <person name="Obokata J."/>
            <person name="Shigenobu S."/>
        </authorList>
    </citation>
    <scope>NUCLEOTIDE SEQUENCE [LARGE SCALE GENOMIC DNA]</scope>
</reference>
<feature type="compositionally biased region" description="Basic and acidic residues" evidence="1">
    <location>
        <begin position="1027"/>
        <end position="1041"/>
    </location>
</feature>
<accession>A0AAV4AB11</accession>